<accession>A0ABN6VTH6</accession>
<dbReference type="InterPro" id="IPR036097">
    <property type="entry name" value="HisK_dim/P_sf"/>
</dbReference>
<evidence type="ECO:0000259" key="12">
    <source>
        <dbReference type="PROSITE" id="PS50109"/>
    </source>
</evidence>
<evidence type="ECO:0000256" key="7">
    <source>
        <dbReference type="ARBA" id="ARBA00022777"/>
    </source>
</evidence>
<dbReference type="EC" id="2.7.13.3" evidence="3"/>
<dbReference type="SMART" id="SM00387">
    <property type="entry name" value="HATPase_c"/>
    <property type="match status" value="1"/>
</dbReference>
<dbReference type="InterPro" id="IPR003594">
    <property type="entry name" value="HATPase_dom"/>
</dbReference>
<dbReference type="SMART" id="SM00304">
    <property type="entry name" value="HAMP"/>
    <property type="match status" value="1"/>
</dbReference>
<evidence type="ECO:0000256" key="3">
    <source>
        <dbReference type="ARBA" id="ARBA00012438"/>
    </source>
</evidence>
<dbReference type="Gene3D" id="3.30.565.10">
    <property type="entry name" value="Histidine kinase-like ATPase, C-terminal domain"/>
    <property type="match status" value="1"/>
</dbReference>
<evidence type="ECO:0000256" key="6">
    <source>
        <dbReference type="ARBA" id="ARBA00022692"/>
    </source>
</evidence>
<keyword evidence="5" id="KW-0808">Transferase</keyword>
<evidence type="ECO:0000256" key="2">
    <source>
        <dbReference type="ARBA" id="ARBA00004370"/>
    </source>
</evidence>
<dbReference type="Pfam" id="PF00512">
    <property type="entry name" value="HisKA"/>
    <property type="match status" value="1"/>
</dbReference>
<dbReference type="Proteomes" id="UP001317705">
    <property type="component" value="Chromosome"/>
</dbReference>
<keyword evidence="6 11" id="KW-0812">Transmembrane</keyword>
<dbReference type="PANTHER" id="PTHR45436:SF5">
    <property type="entry name" value="SENSOR HISTIDINE KINASE TRCS"/>
    <property type="match status" value="1"/>
</dbReference>
<dbReference type="Pfam" id="PF02518">
    <property type="entry name" value="HATPase_c"/>
    <property type="match status" value="1"/>
</dbReference>
<protein>
    <recommendedName>
        <fullName evidence="3">histidine kinase</fullName>
        <ecNumber evidence="3">2.7.13.3</ecNumber>
    </recommendedName>
</protein>
<dbReference type="Gene3D" id="1.10.287.130">
    <property type="match status" value="1"/>
</dbReference>
<dbReference type="SUPFAM" id="SSF158472">
    <property type="entry name" value="HAMP domain-like"/>
    <property type="match status" value="1"/>
</dbReference>
<dbReference type="SUPFAM" id="SSF47384">
    <property type="entry name" value="Homodimeric domain of signal transducing histidine kinase"/>
    <property type="match status" value="1"/>
</dbReference>
<keyword evidence="9" id="KW-0902">Two-component regulatory system</keyword>
<keyword evidence="10 11" id="KW-0472">Membrane</keyword>
<organism evidence="14 15">
    <name type="scientific">Geotalea uraniireducens</name>
    <dbReference type="NCBI Taxonomy" id="351604"/>
    <lineage>
        <taxon>Bacteria</taxon>
        <taxon>Pseudomonadati</taxon>
        <taxon>Thermodesulfobacteriota</taxon>
        <taxon>Desulfuromonadia</taxon>
        <taxon>Geobacterales</taxon>
        <taxon>Geobacteraceae</taxon>
        <taxon>Geotalea</taxon>
    </lineage>
</organism>
<dbReference type="InterPro" id="IPR003661">
    <property type="entry name" value="HisK_dim/P_dom"/>
</dbReference>
<dbReference type="PANTHER" id="PTHR45436">
    <property type="entry name" value="SENSOR HISTIDINE KINASE YKOH"/>
    <property type="match status" value="1"/>
</dbReference>
<evidence type="ECO:0000259" key="13">
    <source>
        <dbReference type="PROSITE" id="PS50885"/>
    </source>
</evidence>
<dbReference type="PROSITE" id="PS50109">
    <property type="entry name" value="HIS_KIN"/>
    <property type="match status" value="1"/>
</dbReference>
<keyword evidence="15" id="KW-1185">Reference proteome</keyword>
<evidence type="ECO:0000313" key="15">
    <source>
        <dbReference type="Proteomes" id="UP001317705"/>
    </source>
</evidence>
<dbReference type="SMART" id="SM00388">
    <property type="entry name" value="HisKA"/>
    <property type="match status" value="1"/>
</dbReference>
<dbReference type="InterPro" id="IPR036890">
    <property type="entry name" value="HATPase_C_sf"/>
</dbReference>
<dbReference type="EMBL" id="AP027151">
    <property type="protein sequence ID" value="BDV42737.1"/>
    <property type="molecule type" value="Genomic_DNA"/>
</dbReference>
<gene>
    <name evidence="14" type="ORF">GURASL_16600</name>
</gene>
<comment type="catalytic activity">
    <reaction evidence="1">
        <text>ATP + protein L-histidine = ADP + protein N-phospho-L-histidine.</text>
        <dbReference type="EC" id="2.7.13.3"/>
    </reaction>
</comment>
<dbReference type="PROSITE" id="PS50885">
    <property type="entry name" value="HAMP"/>
    <property type="match status" value="1"/>
</dbReference>
<dbReference type="InterPro" id="IPR050428">
    <property type="entry name" value="TCS_sensor_his_kinase"/>
</dbReference>
<reference evidence="14 15" key="1">
    <citation type="submission" date="2022-12" db="EMBL/GenBank/DDBJ databases">
        <title>Polyphasic characterization of Geotalea uranireducens NIT-SL11 newly isolated from a complex of sewage sludge and microbially reduced graphene oxide.</title>
        <authorList>
            <person name="Xie L."/>
            <person name="Yoshida N."/>
            <person name="Meng L."/>
        </authorList>
    </citation>
    <scope>NUCLEOTIDE SEQUENCE [LARGE SCALE GENOMIC DNA]</scope>
    <source>
        <strain evidence="14 15">NIT-SL11</strain>
    </source>
</reference>
<keyword evidence="7" id="KW-0418">Kinase</keyword>
<dbReference type="CDD" id="cd06225">
    <property type="entry name" value="HAMP"/>
    <property type="match status" value="1"/>
</dbReference>
<dbReference type="RefSeq" id="WP_108105941.1">
    <property type="nucleotide sequence ID" value="NZ_AP027151.1"/>
</dbReference>
<dbReference type="CDD" id="cd00082">
    <property type="entry name" value="HisKA"/>
    <property type="match status" value="1"/>
</dbReference>
<feature type="domain" description="HAMP" evidence="13">
    <location>
        <begin position="180"/>
        <end position="232"/>
    </location>
</feature>
<dbReference type="InterPro" id="IPR004358">
    <property type="entry name" value="Sig_transdc_His_kin-like_C"/>
</dbReference>
<proteinExistence type="predicted"/>
<evidence type="ECO:0000256" key="4">
    <source>
        <dbReference type="ARBA" id="ARBA00022553"/>
    </source>
</evidence>
<feature type="transmembrane region" description="Helical" evidence="11">
    <location>
        <begin position="154"/>
        <end position="178"/>
    </location>
</feature>
<dbReference type="InterPro" id="IPR005467">
    <property type="entry name" value="His_kinase_dom"/>
</dbReference>
<feature type="domain" description="Histidine kinase" evidence="12">
    <location>
        <begin position="240"/>
        <end position="454"/>
    </location>
</feature>
<evidence type="ECO:0000256" key="5">
    <source>
        <dbReference type="ARBA" id="ARBA00022679"/>
    </source>
</evidence>
<evidence type="ECO:0000256" key="11">
    <source>
        <dbReference type="SAM" id="Phobius"/>
    </source>
</evidence>
<sequence>MIRSLYLKILLHWIIALVICEALIYALFILVVSDSHRQYVIRSVGQKSLVAREYVQTAVKGAKPAEALESALLVLAATSSDKAWVAGPGGKIVATSFAGAVSPPATDPEKSGRYREVAVSVDVGPNRATYTVVPLSFEGRNMTLHLLSQPEAGAFPAGAFAGGLALIGAILALLAVPLSQRITKPLKRLEDSALRIAGGDLSARAEITERDVIGKLGNAFNRMAETVERMVRGGKELTANISHELRSPLARIRIAGECLNDALDRGNPKDAQEMLKVMWEDIEEADRMIGRILEFSKIDLHEPLPMTEEVAPAVIMEGLARTLAPLARSNRTEIALDLDPGVRVPGDEEWLRAAFKNLLENALRHTGEGGAVDVSVRRETDTVVIEVTNPFTPVDLEELDLIFKPFYRGKDSLGEGSGLGLSIVKKIVELHHGEVQARNVPEGFQVVVRLPAGTTGAD</sequence>
<dbReference type="Gene3D" id="1.10.8.500">
    <property type="entry name" value="HAMP domain in histidine kinase"/>
    <property type="match status" value="1"/>
</dbReference>
<evidence type="ECO:0000256" key="8">
    <source>
        <dbReference type="ARBA" id="ARBA00022989"/>
    </source>
</evidence>
<dbReference type="SUPFAM" id="SSF55874">
    <property type="entry name" value="ATPase domain of HSP90 chaperone/DNA topoisomerase II/histidine kinase"/>
    <property type="match status" value="1"/>
</dbReference>
<dbReference type="InterPro" id="IPR003660">
    <property type="entry name" value="HAMP_dom"/>
</dbReference>
<keyword evidence="8 11" id="KW-1133">Transmembrane helix</keyword>
<keyword evidence="4" id="KW-0597">Phosphoprotein</keyword>
<evidence type="ECO:0000256" key="9">
    <source>
        <dbReference type="ARBA" id="ARBA00023012"/>
    </source>
</evidence>
<dbReference type="Pfam" id="PF00672">
    <property type="entry name" value="HAMP"/>
    <property type="match status" value="1"/>
</dbReference>
<name>A0ABN6VTH6_9BACT</name>
<dbReference type="PRINTS" id="PR00344">
    <property type="entry name" value="BCTRLSENSOR"/>
</dbReference>
<evidence type="ECO:0000313" key="14">
    <source>
        <dbReference type="EMBL" id="BDV42737.1"/>
    </source>
</evidence>
<evidence type="ECO:0000256" key="10">
    <source>
        <dbReference type="ARBA" id="ARBA00023136"/>
    </source>
</evidence>
<comment type="subcellular location">
    <subcellularLocation>
        <location evidence="2">Membrane</location>
    </subcellularLocation>
</comment>
<evidence type="ECO:0000256" key="1">
    <source>
        <dbReference type="ARBA" id="ARBA00000085"/>
    </source>
</evidence>
<feature type="transmembrane region" description="Helical" evidence="11">
    <location>
        <begin position="9"/>
        <end position="32"/>
    </location>
</feature>